<dbReference type="AlphaFoldDB" id="A0A8S1QKD3"/>
<reference evidence="1" key="1">
    <citation type="submission" date="2021-01" db="EMBL/GenBank/DDBJ databases">
        <authorList>
            <consortium name="Genoscope - CEA"/>
            <person name="William W."/>
        </authorList>
    </citation>
    <scope>NUCLEOTIDE SEQUENCE</scope>
</reference>
<proteinExistence type="predicted"/>
<sequence>MQENVKEISFQNRFQINYIKYGVIKQKVINEQYIIYIYL</sequence>
<gene>
    <name evidence="1" type="ORF">PPRIM_AZ9-3.1.T1640037</name>
</gene>
<evidence type="ECO:0000313" key="1">
    <source>
        <dbReference type="EMBL" id="CAD8115411.1"/>
    </source>
</evidence>
<comment type="caution">
    <text evidence="1">The sequence shown here is derived from an EMBL/GenBank/DDBJ whole genome shotgun (WGS) entry which is preliminary data.</text>
</comment>
<dbReference type="EMBL" id="CAJJDM010000171">
    <property type="protein sequence ID" value="CAD8115411.1"/>
    <property type="molecule type" value="Genomic_DNA"/>
</dbReference>
<protein>
    <submittedName>
        <fullName evidence="1">Uncharacterized protein</fullName>
    </submittedName>
</protein>
<name>A0A8S1QKD3_PARPR</name>
<accession>A0A8S1QKD3</accession>
<organism evidence="1 2">
    <name type="scientific">Paramecium primaurelia</name>
    <dbReference type="NCBI Taxonomy" id="5886"/>
    <lineage>
        <taxon>Eukaryota</taxon>
        <taxon>Sar</taxon>
        <taxon>Alveolata</taxon>
        <taxon>Ciliophora</taxon>
        <taxon>Intramacronucleata</taxon>
        <taxon>Oligohymenophorea</taxon>
        <taxon>Peniculida</taxon>
        <taxon>Parameciidae</taxon>
        <taxon>Paramecium</taxon>
    </lineage>
</organism>
<keyword evidence="2" id="KW-1185">Reference proteome</keyword>
<dbReference type="Proteomes" id="UP000688137">
    <property type="component" value="Unassembled WGS sequence"/>
</dbReference>
<evidence type="ECO:0000313" key="2">
    <source>
        <dbReference type="Proteomes" id="UP000688137"/>
    </source>
</evidence>